<name>A0A5B7CI52_PORTR</name>
<keyword evidence="3" id="KW-1185">Reference proteome</keyword>
<dbReference type="Proteomes" id="UP000324222">
    <property type="component" value="Unassembled WGS sequence"/>
</dbReference>
<comment type="caution">
    <text evidence="2">The sequence shown here is derived from an EMBL/GenBank/DDBJ whole genome shotgun (WGS) entry which is preliminary data.</text>
</comment>
<protein>
    <submittedName>
        <fullName evidence="2">Uncharacterized protein</fullName>
    </submittedName>
</protein>
<evidence type="ECO:0000256" key="1">
    <source>
        <dbReference type="SAM" id="MobiDB-lite"/>
    </source>
</evidence>
<feature type="region of interest" description="Disordered" evidence="1">
    <location>
        <begin position="42"/>
        <end position="74"/>
    </location>
</feature>
<proteinExistence type="predicted"/>
<reference evidence="2 3" key="1">
    <citation type="submission" date="2019-05" db="EMBL/GenBank/DDBJ databases">
        <title>Another draft genome of Portunus trituberculatus and its Hox gene families provides insights of decapod evolution.</title>
        <authorList>
            <person name="Jeong J.-H."/>
            <person name="Song I."/>
            <person name="Kim S."/>
            <person name="Choi T."/>
            <person name="Kim D."/>
            <person name="Ryu S."/>
            <person name="Kim W."/>
        </authorList>
    </citation>
    <scope>NUCLEOTIDE SEQUENCE [LARGE SCALE GENOMIC DNA]</scope>
    <source>
        <tissue evidence="2">Muscle</tissue>
    </source>
</reference>
<sequence length="74" mass="8177">MHAEAFQNEVLYTPSLLQLPHSAPALGGELRDSRVKVRGMVSKKSKVQNCVPHSNPGLSPAHKLEVHKESDHEK</sequence>
<gene>
    <name evidence="2" type="ORF">E2C01_001763</name>
</gene>
<evidence type="ECO:0000313" key="3">
    <source>
        <dbReference type="Proteomes" id="UP000324222"/>
    </source>
</evidence>
<organism evidence="2 3">
    <name type="scientific">Portunus trituberculatus</name>
    <name type="common">Swimming crab</name>
    <name type="synonym">Neptunus trituberculatus</name>
    <dbReference type="NCBI Taxonomy" id="210409"/>
    <lineage>
        <taxon>Eukaryota</taxon>
        <taxon>Metazoa</taxon>
        <taxon>Ecdysozoa</taxon>
        <taxon>Arthropoda</taxon>
        <taxon>Crustacea</taxon>
        <taxon>Multicrustacea</taxon>
        <taxon>Malacostraca</taxon>
        <taxon>Eumalacostraca</taxon>
        <taxon>Eucarida</taxon>
        <taxon>Decapoda</taxon>
        <taxon>Pleocyemata</taxon>
        <taxon>Brachyura</taxon>
        <taxon>Eubrachyura</taxon>
        <taxon>Portunoidea</taxon>
        <taxon>Portunidae</taxon>
        <taxon>Portuninae</taxon>
        <taxon>Portunus</taxon>
    </lineage>
</organism>
<feature type="compositionally biased region" description="Basic and acidic residues" evidence="1">
    <location>
        <begin position="62"/>
        <end position="74"/>
    </location>
</feature>
<accession>A0A5B7CI52</accession>
<dbReference type="EMBL" id="VSRR010000057">
    <property type="protein sequence ID" value="MPC09159.1"/>
    <property type="molecule type" value="Genomic_DNA"/>
</dbReference>
<evidence type="ECO:0000313" key="2">
    <source>
        <dbReference type="EMBL" id="MPC09159.1"/>
    </source>
</evidence>
<dbReference type="AlphaFoldDB" id="A0A5B7CI52"/>